<evidence type="ECO:0000256" key="6">
    <source>
        <dbReference type="ARBA" id="ARBA00022801"/>
    </source>
</evidence>
<evidence type="ECO:0000256" key="1">
    <source>
        <dbReference type="ARBA" id="ARBA00001947"/>
    </source>
</evidence>
<keyword evidence="2 11" id="KW-0031">Aminopeptidase</keyword>
<dbReference type="AlphaFoldDB" id="A0A9P5Y1Y0"/>
<keyword evidence="12" id="KW-1185">Reference proteome</keyword>
<evidence type="ECO:0000256" key="2">
    <source>
        <dbReference type="ARBA" id="ARBA00022438"/>
    </source>
</evidence>
<comment type="similarity">
    <text evidence="8">Belongs to the peptidase M28 family. M28E subfamily.</text>
</comment>
<comment type="cofactor">
    <cofactor evidence="1">
        <name>Zn(2+)</name>
        <dbReference type="ChEBI" id="CHEBI:29105"/>
    </cofactor>
</comment>
<keyword evidence="3 9" id="KW-0645">Protease</keyword>
<proteinExistence type="inferred from homology"/>
<sequence length="379" mass="40739">MKLRLCLNFILAALVCVHAVPILSSNEIAIKSAQGLRLLSLEEGAEPVWKTEDEKLDLMRASVNFFDVTEVYELEQKNGVVTSKDFTIAATFPAPSHQAALTPILSTVSTTNMQSNLNSLTAFNNRYYKSTTGAQASTWIYNAVKSIASGRSDITVSLYSHSWGQSSIIAKIAGSSASSPVTIVGAHMDSINLSNPTNGRAPGADDDGTGTVNLIEGLRVLVAAGFKPSTPVEYHWYSGEEAGLLGSQAIATAYKNAGTKVKAFMELDMSGYFKPGTKEVMALQADYIDEGLNTFLKALITMYSKIPWAMDIPCGYACSDHASWYKVGVPSSFPYEAITGNDNPTVHSASDTTSVNGFSWAHSLEFAKIGVAFVYEMSV</sequence>
<dbReference type="Gene3D" id="3.40.630.10">
    <property type="entry name" value="Zn peptidases"/>
    <property type="match status" value="1"/>
</dbReference>
<dbReference type="OrthoDB" id="2214at2759"/>
<organism evidence="11 12">
    <name type="scientific">Collybia nuda</name>
    <dbReference type="NCBI Taxonomy" id="64659"/>
    <lineage>
        <taxon>Eukaryota</taxon>
        <taxon>Fungi</taxon>
        <taxon>Dikarya</taxon>
        <taxon>Basidiomycota</taxon>
        <taxon>Agaricomycotina</taxon>
        <taxon>Agaricomycetes</taxon>
        <taxon>Agaricomycetidae</taxon>
        <taxon>Agaricales</taxon>
        <taxon>Tricholomatineae</taxon>
        <taxon>Clitocybaceae</taxon>
        <taxon>Collybia</taxon>
    </lineage>
</organism>
<evidence type="ECO:0000256" key="3">
    <source>
        <dbReference type="ARBA" id="ARBA00022670"/>
    </source>
</evidence>
<dbReference type="EMBL" id="MU150287">
    <property type="protein sequence ID" value="KAF9461209.1"/>
    <property type="molecule type" value="Genomic_DNA"/>
</dbReference>
<reference evidence="11" key="1">
    <citation type="submission" date="2020-11" db="EMBL/GenBank/DDBJ databases">
        <authorList>
            <consortium name="DOE Joint Genome Institute"/>
            <person name="Ahrendt S."/>
            <person name="Riley R."/>
            <person name="Andreopoulos W."/>
            <person name="Labutti K."/>
            <person name="Pangilinan J."/>
            <person name="Ruiz-Duenas F.J."/>
            <person name="Barrasa J.M."/>
            <person name="Sanchez-Garcia M."/>
            <person name="Camarero S."/>
            <person name="Miyauchi S."/>
            <person name="Serrano A."/>
            <person name="Linde D."/>
            <person name="Babiker R."/>
            <person name="Drula E."/>
            <person name="Ayuso-Fernandez I."/>
            <person name="Pacheco R."/>
            <person name="Padilla G."/>
            <person name="Ferreira P."/>
            <person name="Barriuso J."/>
            <person name="Kellner H."/>
            <person name="Castanera R."/>
            <person name="Alfaro M."/>
            <person name="Ramirez L."/>
            <person name="Pisabarro A.G."/>
            <person name="Kuo A."/>
            <person name="Tritt A."/>
            <person name="Lipzen A."/>
            <person name="He G."/>
            <person name="Yan M."/>
            <person name="Ng V."/>
            <person name="Cullen D."/>
            <person name="Martin F."/>
            <person name="Rosso M.-N."/>
            <person name="Henrissat B."/>
            <person name="Hibbett D."/>
            <person name="Martinez A.T."/>
            <person name="Grigoriev I.V."/>
        </authorList>
    </citation>
    <scope>NUCLEOTIDE SEQUENCE</scope>
    <source>
        <strain evidence="11">CBS 247.69</strain>
    </source>
</reference>
<keyword evidence="6 9" id="KW-0378">Hydrolase</keyword>
<dbReference type="PANTHER" id="PTHR12147:SF56">
    <property type="entry name" value="AMINOPEPTIDASE YDR415C-RELATED"/>
    <property type="match status" value="1"/>
</dbReference>
<name>A0A9P5Y1Y0_9AGAR</name>
<gene>
    <name evidence="11" type="ORF">BDZ94DRAFT_1310795</name>
</gene>
<feature type="chain" id="PRO_5040530180" description="Peptide hydrolase" evidence="9">
    <location>
        <begin position="20"/>
        <end position="379"/>
    </location>
</feature>
<dbReference type="Pfam" id="PF04389">
    <property type="entry name" value="Peptidase_M28"/>
    <property type="match status" value="1"/>
</dbReference>
<keyword evidence="4 9" id="KW-0479">Metal-binding</keyword>
<evidence type="ECO:0000256" key="5">
    <source>
        <dbReference type="ARBA" id="ARBA00022729"/>
    </source>
</evidence>
<keyword evidence="5 9" id="KW-0732">Signal</keyword>
<accession>A0A9P5Y1Y0</accession>
<comment type="caution">
    <text evidence="11">The sequence shown here is derived from an EMBL/GenBank/DDBJ whole genome shotgun (WGS) entry which is preliminary data.</text>
</comment>
<evidence type="ECO:0000313" key="12">
    <source>
        <dbReference type="Proteomes" id="UP000807353"/>
    </source>
</evidence>
<dbReference type="InterPro" id="IPR045175">
    <property type="entry name" value="M28_fam"/>
</dbReference>
<evidence type="ECO:0000259" key="10">
    <source>
        <dbReference type="Pfam" id="PF04389"/>
    </source>
</evidence>
<feature type="signal peptide" evidence="9">
    <location>
        <begin position="1"/>
        <end position="19"/>
    </location>
</feature>
<evidence type="ECO:0000256" key="4">
    <source>
        <dbReference type="ARBA" id="ARBA00022723"/>
    </source>
</evidence>
<keyword evidence="7 9" id="KW-0862">Zinc</keyword>
<protein>
    <recommendedName>
        <fullName evidence="9">Peptide hydrolase</fullName>
        <ecNumber evidence="9">3.4.-.-</ecNumber>
    </recommendedName>
</protein>
<evidence type="ECO:0000256" key="9">
    <source>
        <dbReference type="RuleBase" id="RU361240"/>
    </source>
</evidence>
<feature type="domain" description="Peptidase M28" evidence="10">
    <location>
        <begin position="168"/>
        <end position="355"/>
    </location>
</feature>
<dbReference type="GO" id="GO:0004177">
    <property type="term" value="F:aminopeptidase activity"/>
    <property type="evidence" value="ECO:0007669"/>
    <property type="project" value="UniProtKB-KW"/>
</dbReference>
<evidence type="ECO:0000256" key="7">
    <source>
        <dbReference type="ARBA" id="ARBA00022833"/>
    </source>
</evidence>
<dbReference type="SUPFAM" id="SSF53187">
    <property type="entry name" value="Zn-dependent exopeptidases"/>
    <property type="match status" value="1"/>
</dbReference>
<dbReference type="InterPro" id="IPR007484">
    <property type="entry name" value="Peptidase_M28"/>
</dbReference>
<dbReference type="GO" id="GO:0008235">
    <property type="term" value="F:metalloexopeptidase activity"/>
    <property type="evidence" value="ECO:0007669"/>
    <property type="project" value="InterPro"/>
</dbReference>
<dbReference type="GO" id="GO:0006508">
    <property type="term" value="P:proteolysis"/>
    <property type="evidence" value="ECO:0007669"/>
    <property type="project" value="UniProtKB-KW"/>
</dbReference>
<dbReference type="CDD" id="cd03879">
    <property type="entry name" value="M28_AAP"/>
    <property type="match status" value="1"/>
</dbReference>
<evidence type="ECO:0000256" key="8">
    <source>
        <dbReference type="ARBA" id="ARBA00043962"/>
    </source>
</evidence>
<dbReference type="Proteomes" id="UP000807353">
    <property type="component" value="Unassembled WGS sequence"/>
</dbReference>
<dbReference type="EC" id="3.4.-.-" evidence="9"/>
<dbReference type="GO" id="GO:0046872">
    <property type="term" value="F:metal ion binding"/>
    <property type="evidence" value="ECO:0007669"/>
    <property type="project" value="UniProtKB-KW"/>
</dbReference>
<dbReference type="PANTHER" id="PTHR12147">
    <property type="entry name" value="METALLOPEPTIDASE M28 FAMILY MEMBER"/>
    <property type="match status" value="1"/>
</dbReference>
<evidence type="ECO:0000313" key="11">
    <source>
        <dbReference type="EMBL" id="KAF9461209.1"/>
    </source>
</evidence>